<dbReference type="Proteomes" id="UP001597083">
    <property type="component" value="Unassembled WGS sequence"/>
</dbReference>
<name>A0ABW3C9J3_9ACTN</name>
<evidence type="ECO:0000313" key="2">
    <source>
        <dbReference type="Proteomes" id="UP001597083"/>
    </source>
</evidence>
<proteinExistence type="predicted"/>
<evidence type="ECO:0000313" key="1">
    <source>
        <dbReference type="EMBL" id="MFD0851144.1"/>
    </source>
</evidence>
<keyword evidence="2" id="KW-1185">Reference proteome</keyword>
<accession>A0ABW3C9J3</accession>
<organism evidence="1 2">
    <name type="scientific">Actinomadura adrarensis</name>
    <dbReference type="NCBI Taxonomy" id="1819600"/>
    <lineage>
        <taxon>Bacteria</taxon>
        <taxon>Bacillati</taxon>
        <taxon>Actinomycetota</taxon>
        <taxon>Actinomycetes</taxon>
        <taxon>Streptosporangiales</taxon>
        <taxon>Thermomonosporaceae</taxon>
        <taxon>Actinomadura</taxon>
    </lineage>
</organism>
<dbReference type="EMBL" id="JBHTIR010000266">
    <property type="protein sequence ID" value="MFD0851144.1"/>
    <property type="molecule type" value="Genomic_DNA"/>
</dbReference>
<reference evidence="2" key="1">
    <citation type="journal article" date="2019" name="Int. J. Syst. Evol. Microbiol.">
        <title>The Global Catalogue of Microorganisms (GCM) 10K type strain sequencing project: providing services to taxonomists for standard genome sequencing and annotation.</title>
        <authorList>
            <consortium name="The Broad Institute Genomics Platform"/>
            <consortium name="The Broad Institute Genome Sequencing Center for Infectious Disease"/>
            <person name="Wu L."/>
            <person name="Ma J."/>
        </authorList>
    </citation>
    <scope>NUCLEOTIDE SEQUENCE [LARGE SCALE GENOMIC DNA]</scope>
    <source>
        <strain evidence="2">JCM 31696</strain>
    </source>
</reference>
<sequence length="74" mass="8326">MSTRGPANSKVVRLDPRARDNAPRRAINLTEEERQILLAELAEVTAELHWLQNRSLELAARVLDKPGTQQSRPA</sequence>
<protein>
    <recommendedName>
        <fullName evidence="3">Transposase</fullName>
    </recommendedName>
</protein>
<comment type="caution">
    <text evidence="1">The sequence shown here is derived from an EMBL/GenBank/DDBJ whole genome shotgun (WGS) entry which is preliminary data.</text>
</comment>
<evidence type="ECO:0008006" key="3">
    <source>
        <dbReference type="Google" id="ProtNLM"/>
    </source>
</evidence>
<gene>
    <name evidence="1" type="ORF">ACFQ07_02860</name>
</gene>